<dbReference type="InterPro" id="IPR005843">
    <property type="entry name" value="A-D-PHexomutase_C"/>
</dbReference>
<evidence type="ECO:0000256" key="6">
    <source>
        <dbReference type="ARBA" id="ARBA00022723"/>
    </source>
</evidence>
<evidence type="ECO:0000256" key="3">
    <source>
        <dbReference type="ARBA" id="ARBA00010231"/>
    </source>
</evidence>
<dbReference type="Gene3D" id="3.30.310.50">
    <property type="entry name" value="Alpha-D-phosphohexomutase, C-terminal domain"/>
    <property type="match status" value="1"/>
</dbReference>
<evidence type="ECO:0000259" key="17">
    <source>
        <dbReference type="Pfam" id="PF21404"/>
    </source>
</evidence>
<name>A0A8T2UWU6_CERRI</name>
<evidence type="ECO:0000256" key="14">
    <source>
        <dbReference type="PIRSR" id="PIRSR016408-3"/>
    </source>
</evidence>
<dbReference type="InterPro" id="IPR016066">
    <property type="entry name" value="A-D-PHexomutase_CS"/>
</dbReference>
<dbReference type="EC" id="5.4.2.3" evidence="4 11"/>
<dbReference type="AlphaFoldDB" id="A0A8T2UWU6"/>
<dbReference type="Pfam" id="PF21405">
    <property type="entry name" value="AMG1_II"/>
    <property type="match status" value="1"/>
</dbReference>
<feature type="binding site" evidence="13">
    <location>
        <begin position="517"/>
        <end position="521"/>
    </location>
    <ligand>
        <name>substrate</name>
    </ligand>
</feature>
<dbReference type="InterPro" id="IPR016657">
    <property type="entry name" value="PAGM"/>
</dbReference>
<evidence type="ECO:0000259" key="16">
    <source>
        <dbReference type="Pfam" id="PF02878"/>
    </source>
</evidence>
<dbReference type="SUPFAM" id="SSF53738">
    <property type="entry name" value="Phosphoglucomutase, first 3 domains"/>
    <property type="match status" value="3"/>
</dbReference>
<evidence type="ECO:0000256" key="5">
    <source>
        <dbReference type="ARBA" id="ARBA00022553"/>
    </source>
</evidence>
<evidence type="ECO:0000256" key="10">
    <source>
        <dbReference type="ARBA" id="ARBA00032065"/>
    </source>
</evidence>
<evidence type="ECO:0000313" key="19">
    <source>
        <dbReference type="EMBL" id="KAH7438376.1"/>
    </source>
</evidence>
<dbReference type="EMBL" id="CM035409">
    <property type="protein sequence ID" value="KAH7438382.1"/>
    <property type="molecule type" value="Genomic_DNA"/>
</dbReference>
<dbReference type="Pfam" id="PF21404">
    <property type="entry name" value="AMG1_III"/>
    <property type="match status" value="1"/>
</dbReference>
<comment type="pathway">
    <text evidence="2 11">Nucleotide-sugar biosynthesis; UDP-N-acetyl-alpha-D-glucosamine biosynthesis; N-acetyl-alpha-D-glucosamine 1-phosphate from alpha-D-glucosamine 6-phosphate (route I): step 2/2.</text>
</comment>
<feature type="binding site" evidence="14">
    <location>
        <position position="288"/>
    </location>
    <ligand>
        <name>Mg(2+)</name>
        <dbReference type="ChEBI" id="CHEBI:18420"/>
    </ligand>
</feature>
<dbReference type="InterPro" id="IPR016055">
    <property type="entry name" value="A-D-PHexomutase_a/b/a-I/II/III"/>
</dbReference>
<comment type="caution">
    <text evidence="19">The sequence shown here is derived from an EMBL/GenBank/DDBJ whole genome shotgun (WGS) entry which is preliminary data.</text>
</comment>
<evidence type="ECO:0000313" key="20">
    <source>
        <dbReference type="Proteomes" id="UP000825935"/>
    </source>
</evidence>
<dbReference type="InterPro" id="IPR005844">
    <property type="entry name" value="A-D-PHexomutase_a/b/a-I"/>
</dbReference>
<dbReference type="InterPro" id="IPR049022">
    <property type="entry name" value="AMG1_III"/>
</dbReference>
<sequence>MGLDASRLIKAASGFPLPPGIHFSYGTAGFRADGSILDCVVFRAGIVAALRSLNTGSTIGLMITASHNPIQDNGVKIADPNGDMLSQEWEPFAESLANESNLENVVQVVEDFMQKNGVFKVSASSGKVLLARDTRPSGGRLLDAAKQGVEAIAGVSAEVIGVLTTPQLHWMVRATNRGVGASEHDYYSQISSGFKCIVDMIPMRKNLASPSELVIVDGANGVGAMKLSGLQAIIPNVQLNVRNCGSEGGILNELVGADYVQKERKFPQNFGHASDLTKMCASFDGDADRIVFFYSQKSEDAEGITLRLLDGDKILTLLAIFIQKHLQELRSEVHWLSSVNFGVVQTAYANGASTKFLKENLGVEVVLTPTGVKHLHHKAAQYDIGIYFEANGHGTVLFKEEFFAVLTKTAPSEFRTEAAYKAARLLLAISDVVNQAIGDAFSVLFLVESALQYMNWTIQDWDAIYKDLPSRQLKVKVQDRAVLRTTNSETKVTHPQGLQSAIDMEVAKVTCGRAFVRPSGTEDVVRVYAEAATQDEADCLARGVAIHVHNLAQGVGLPP</sequence>
<reference evidence="19" key="1">
    <citation type="submission" date="2021-08" db="EMBL/GenBank/DDBJ databases">
        <title>WGS assembly of Ceratopteris richardii.</title>
        <authorList>
            <person name="Marchant D.B."/>
            <person name="Chen G."/>
            <person name="Jenkins J."/>
            <person name="Shu S."/>
            <person name="Leebens-Mack J."/>
            <person name="Grimwood J."/>
            <person name="Schmutz J."/>
            <person name="Soltis P."/>
            <person name="Soltis D."/>
            <person name="Chen Z.-H."/>
        </authorList>
    </citation>
    <scope>NUCLEOTIDE SEQUENCE</scope>
    <source>
        <strain evidence="19">Whitten #5841</strain>
        <tissue evidence="19">Leaf</tissue>
    </source>
</reference>
<dbReference type="Proteomes" id="UP000825935">
    <property type="component" value="Chromosome 4"/>
</dbReference>
<dbReference type="SUPFAM" id="SSF55957">
    <property type="entry name" value="Phosphoglucomutase, C-terminal domain"/>
    <property type="match status" value="1"/>
</dbReference>
<dbReference type="PANTHER" id="PTHR45955:SF1">
    <property type="entry name" value="PHOSPHOACETYLGLUCOSAMINE MUTASE"/>
    <property type="match status" value="1"/>
</dbReference>
<evidence type="ECO:0000256" key="13">
    <source>
        <dbReference type="PIRSR" id="PIRSR016408-2"/>
    </source>
</evidence>
<keyword evidence="8 11" id="KW-0413">Isomerase</keyword>
<dbReference type="GO" id="GO:0000287">
    <property type="term" value="F:magnesium ion binding"/>
    <property type="evidence" value="ECO:0007669"/>
    <property type="project" value="InterPro"/>
</dbReference>
<dbReference type="PIRSF" id="PIRSF016408">
    <property type="entry name" value="PAGM"/>
    <property type="match status" value="1"/>
</dbReference>
<comment type="function">
    <text evidence="11">Interconverts GlcNAc-6-P and GlcNAc-1-P.</text>
</comment>
<evidence type="ECO:0000256" key="8">
    <source>
        <dbReference type="ARBA" id="ARBA00023235"/>
    </source>
</evidence>
<feature type="domain" description="Alpha-D-phosphohexomutase C-terminal" evidence="15">
    <location>
        <begin position="489"/>
        <end position="542"/>
    </location>
</feature>
<feature type="domain" description="Alpha-D-phosphohexomutase alpha/beta/alpha" evidence="16">
    <location>
        <begin position="56"/>
        <end position="90"/>
    </location>
</feature>
<comment type="similarity">
    <text evidence="3 11">Belongs to the phosphohexose mutase family.</text>
</comment>
<keyword evidence="7 11" id="KW-0460">Magnesium</keyword>
<dbReference type="PANTHER" id="PTHR45955">
    <property type="entry name" value="PHOSPHOACETYLGLUCOSAMINE MUTASE"/>
    <property type="match status" value="1"/>
</dbReference>
<dbReference type="InterPro" id="IPR036900">
    <property type="entry name" value="A-D-PHexomutase_C_sf"/>
</dbReference>
<feature type="binding site" evidence="14">
    <location>
        <position position="284"/>
    </location>
    <ligand>
        <name>Mg(2+)</name>
        <dbReference type="ChEBI" id="CHEBI:18420"/>
    </ligand>
</feature>
<dbReference type="EMBL" id="CM035409">
    <property type="protein sequence ID" value="KAH7438372.1"/>
    <property type="molecule type" value="Genomic_DNA"/>
</dbReference>
<dbReference type="FunFam" id="3.30.310.50:FF:000003">
    <property type="entry name" value="Phosphoacetylglucosamine mutase"/>
    <property type="match status" value="1"/>
</dbReference>
<feature type="domain" description="Phosphoacetylglucosamine mutase AMG1" evidence="18">
    <location>
        <begin position="181"/>
        <end position="291"/>
    </location>
</feature>
<evidence type="ECO:0000256" key="2">
    <source>
        <dbReference type="ARBA" id="ARBA00004865"/>
    </source>
</evidence>
<accession>A0A8T2UWU6</accession>
<feature type="binding site" evidence="13">
    <location>
        <position position="526"/>
    </location>
    <ligand>
        <name>substrate</name>
    </ligand>
</feature>
<dbReference type="FunFam" id="3.40.120.10:FF:000013">
    <property type="entry name" value="Phosphoacetylglucosamine mutase"/>
    <property type="match status" value="1"/>
</dbReference>
<evidence type="ECO:0000256" key="12">
    <source>
        <dbReference type="PIRSR" id="PIRSR016408-1"/>
    </source>
</evidence>
<dbReference type="InterPro" id="IPR049023">
    <property type="entry name" value="AMG1_II"/>
</dbReference>
<dbReference type="OrthoDB" id="1928at2759"/>
<feature type="domain" description="Alpha-D-phosphohexomutase alpha/beta/alpha" evidence="16">
    <location>
        <begin position="99"/>
        <end position="177"/>
    </location>
</feature>
<dbReference type="Pfam" id="PF00408">
    <property type="entry name" value="PGM_PMM_IV"/>
    <property type="match status" value="1"/>
</dbReference>
<evidence type="ECO:0000259" key="15">
    <source>
        <dbReference type="Pfam" id="PF00408"/>
    </source>
</evidence>
<keyword evidence="5" id="KW-0597">Phosphoprotein</keyword>
<feature type="active site" description="Phosphoserine intermediate" evidence="12">
    <location>
        <position position="66"/>
    </location>
</feature>
<dbReference type="GO" id="GO:0006048">
    <property type="term" value="P:UDP-N-acetylglucosamine biosynthetic process"/>
    <property type="evidence" value="ECO:0007669"/>
    <property type="project" value="UniProtKB-UniRule"/>
</dbReference>
<feature type="binding site" evidence="13">
    <location>
        <begin position="389"/>
        <end position="391"/>
    </location>
    <ligand>
        <name>substrate</name>
    </ligand>
</feature>
<keyword evidence="6 11" id="KW-0479">Metal-binding</keyword>
<dbReference type="GO" id="GO:0004610">
    <property type="term" value="F:phosphoacetylglucosamine mutase activity"/>
    <property type="evidence" value="ECO:0007669"/>
    <property type="project" value="UniProtKB-UniRule"/>
</dbReference>
<feature type="domain" description="Phosphoacetylglucosamine mutase AMG1" evidence="17">
    <location>
        <begin position="310"/>
        <end position="456"/>
    </location>
</feature>
<dbReference type="PROSITE" id="PS00710">
    <property type="entry name" value="PGM_PMM"/>
    <property type="match status" value="1"/>
</dbReference>
<dbReference type="Gene3D" id="3.40.120.10">
    <property type="entry name" value="Alpha-D-Glucose-1,6-Bisphosphate, subunit A, domain 3"/>
    <property type="match status" value="3"/>
</dbReference>
<dbReference type="CDD" id="cd03086">
    <property type="entry name" value="PGM3"/>
    <property type="match status" value="1"/>
</dbReference>
<keyword evidence="20" id="KW-1185">Reference proteome</keyword>
<dbReference type="OMA" id="WEAYATK"/>
<comment type="catalytic activity">
    <reaction evidence="1 11">
        <text>N-acetyl-alpha-D-glucosamine 1-phosphate = N-acetyl-D-glucosamine 6-phosphate</text>
        <dbReference type="Rhea" id="RHEA:23804"/>
        <dbReference type="ChEBI" id="CHEBI:57513"/>
        <dbReference type="ChEBI" id="CHEBI:57776"/>
        <dbReference type="EC" id="5.4.2.3"/>
    </reaction>
</comment>
<organism evidence="19 20">
    <name type="scientific">Ceratopteris richardii</name>
    <name type="common">Triangle waterfern</name>
    <dbReference type="NCBI Taxonomy" id="49495"/>
    <lineage>
        <taxon>Eukaryota</taxon>
        <taxon>Viridiplantae</taxon>
        <taxon>Streptophyta</taxon>
        <taxon>Embryophyta</taxon>
        <taxon>Tracheophyta</taxon>
        <taxon>Polypodiopsida</taxon>
        <taxon>Polypodiidae</taxon>
        <taxon>Polypodiales</taxon>
        <taxon>Pteridineae</taxon>
        <taxon>Pteridaceae</taxon>
        <taxon>Parkerioideae</taxon>
        <taxon>Ceratopteris</taxon>
    </lineage>
</organism>
<evidence type="ECO:0000256" key="7">
    <source>
        <dbReference type="ARBA" id="ARBA00022842"/>
    </source>
</evidence>
<feature type="binding site" evidence="14">
    <location>
        <position position="286"/>
    </location>
    <ligand>
        <name>Mg(2+)</name>
        <dbReference type="ChEBI" id="CHEBI:18420"/>
    </ligand>
</feature>
<gene>
    <name evidence="19" type="ORF">KP509_04G012400</name>
</gene>
<dbReference type="Pfam" id="PF02878">
    <property type="entry name" value="PGM_PMM_I"/>
    <property type="match status" value="2"/>
</dbReference>
<feature type="binding site" description="via phosphate group" evidence="14">
    <location>
        <position position="66"/>
    </location>
    <ligand>
        <name>Mg(2+)</name>
        <dbReference type="ChEBI" id="CHEBI:18420"/>
    </ligand>
</feature>
<protein>
    <recommendedName>
        <fullName evidence="4 11">Phosphoacetylglucosamine mutase</fullName>
        <shortName evidence="11">PAGM</shortName>
        <ecNumber evidence="4 11">5.4.2.3</ecNumber>
    </recommendedName>
    <alternativeName>
        <fullName evidence="10 11">Acetylglucosamine phosphomutase</fullName>
    </alternativeName>
    <alternativeName>
        <fullName evidence="9 11">N-acetylglucosamine-phosphate mutase</fullName>
    </alternativeName>
</protein>
<evidence type="ECO:0000256" key="1">
    <source>
        <dbReference type="ARBA" id="ARBA00000558"/>
    </source>
</evidence>
<proteinExistence type="inferred from homology"/>
<evidence type="ECO:0000256" key="4">
    <source>
        <dbReference type="ARBA" id="ARBA00012731"/>
    </source>
</evidence>
<evidence type="ECO:0000259" key="18">
    <source>
        <dbReference type="Pfam" id="PF21405"/>
    </source>
</evidence>
<dbReference type="GO" id="GO:0005975">
    <property type="term" value="P:carbohydrate metabolic process"/>
    <property type="evidence" value="ECO:0007669"/>
    <property type="project" value="InterPro"/>
</dbReference>
<evidence type="ECO:0000256" key="9">
    <source>
        <dbReference type="ARBA" id="ARBA00031926"/>
    </source>
</evidence>
<dbReference type="EMBL" id="CM035409">
    <property type="protein sequence ID" value="KAH7438376.1"/>
    <property type="molecule type" value="Genomic_DNA"/>
</dbReference>
<evidence type="ECO:0000256" key="11">
    <source>
        <dbReference type="PIRNR" id="PIRNR016408"/>
    </source>
</evidence>
<comment type="cofactor">
    <cofactor evidence="11 14">
        <name>Mg(2+)</name>
        <dbReference type="ChEBI" id="CHEBI:18420"/>
    </cofactor>
    <text evidence="11 14">Binds 1 Mg(2+) ion per subunit.</text>
</comment>